<dbReference type="Gramene" id="TuG1812G0100001652.01.T02">
    <property type="protein sequence ID" value="TuG1812G0100001652.01.T02.cds446743"/>
    <property type="gene ID" value="TuG1812G0100001652.01"/>
</dbReference>
<name>A0A8R7K105_TRIUA</name>
<proteinExistence type="predicted"/>
<dbReference type="Gramene" id="TuG1812G0100001652.01.T01">
    <property type="protein sequence ID" value="TuG1812G0100001652.01.T01.cds446743"/>
    <property type="gene ID" value="TuG1812G0100001652.01"/>
</dbReference>
<evidence type="ECO:0000313" key="3">
    <source>
        <dbReference type="Proteomes" id="UP000015106"/>
    </source>
</evidence>
<evidence type="ECO:0000256" key="1">
    <source>
        <dbReference type="SAM" id="MobiDB-lite"/>
    </source>
</evidence>
<dbReference type="Proteomes" id="UP000015106">
    <property type="component" value="Chromosome 1"/>
</dbReference>
<dbReference type="EnsemblPlants" id="TuG1812G0100001652.01.T01">
    <property type="protein sequence ID" value="TuG1812G0100001652.01.T01.cds446743"/>
    <property type="gene ID" value="TuG1812G0100001652.01"/>
</dbReference>
<sequence>MRATPALPLSPPSSSFHSVPLVLSPPYGQQRPPKLAPIHCPLLLPSLGPSPAVHGASVAPPPEAPIFVPPRLHCPPAPTESSWSPSAKLPD</sequence>
<reference evidence="2" key="2">
    <citation type="submission" date="2018-03" db="EMBL/GenBank/DDBJ databases">
        <title>The Triticum urartu genome reveals the dynamic nature of wheat genome evolution.</title>
        <authorList>
            <person name="Ling H."/>
            <person name="Ma B."/>
            <person name="Shi X."/>
            <person name="Liu H."/>
            <person name="Dong L."/>
            <person name="Sun H."/>
            <person name="Cao Y."/>
            <person name="Gao Q."/>
            <person name="Zheng S."/>
            <person name="Li Y."/>
            <person name="Yu Y."/>
            <person name="Du H."/>
            <person name="Qi M."/>
            <person name="Li Y."/>
            <person name="Yu H."/>
            <person name="Cui Y."/>
            <person name="Wang N."/>
            <person name="Chen C."/>
            <person name="Wu H."/>
            <person name="Zhao Y."/>
            <person name="Zhang J."/>
            <person name="Li Y."/>
            <person name="Zhou W."/>
            <person name="Zhang B."/>
            <person name="Hu W."/>
            <person name="Eijk M."/>
            <person name="Tang J."/>
            <person name="Witsenboer H."/>
            <person name="Zhao S."/>
            <person name="Li Z."/>
            <person name="Zhang A."/>
            <person name="Wang D."/>
            <person name="Liang C."/>
        </authorList>
    </citation>
    <scope>NUCLEOTIDE SEQUENCE [LARGE SCALE GENOMIC DNA]</scope>
    <source>
        <strain evidence="2">cv. G1812</strain>
    </source>
</reference>
<reference evidence="3" key="1">
    <citation type="journal article" date="2013" name="Nature">
        <title>Draft genome of the wheat A-genome progenitor Triticum urartu.</title>
        <authorList>
            <person name="Ling H.Q."/>
            <person name="Zhao S."/>
            <person name="Liu D."/>
            <person name="Wang J."/>
            <person name="Sun H."/>
            <person name="Zhang C."/>
            <person name="Fan H."/>
            <person name="Li D."/>
            <person name="Dong L."/>
            <person name="Tao Y."/>
            <person name="Gao C."/>
            <person name="Wu H."/>
            <person name="Li Y."/>
            <person name="Cui Y."/>
            <person name="Guo X."/>
            <person name="Zheng S."/>
            <person name="Wang B."/>
            <person name="Yu K."/>
            <person name="Liang Q."/>
            <person name="Yang W."/>
            <person name="Lou X."/>
            <person name="Chen J."/>
            <person name="Feng M."/>
            <person name="Jian J."/>
            <person name="Zhang X."/>
            <person name="Luo G."/>
            <person name="Jiang Y."/>
            <person name="Liu J."/>
            <person name="Wang Z."/>
            <person name="Sha Y."/>
            <person name="Zhang B."/>
            <person name="Wu H."/>
            <person name="Tang D."/>
            <person name="Shen Q."/>
            <person name="Xue P."/>
            <person name="Zou S."/>
            <person name="Wang X."/>
            <person name="Liu X."/>
            <person name="Wang F."/>
            <person name="Yang Y."/>
            <person name="An X."/>
            <person name="Dong Z."/>
            <person name="Zhang K."/>
            <person name="Zhang X."/>
            <person name="Luo M.C."/>
            <person name="Dvorak J."/>
            <person name="Tong Y."/>
            <person name="Wang J."/>
            <person name="Yang H."/>
            <person name="Li Z."/>
            <person name="Wang D."/>
            <person name="Zhang A."/>
            <person name="Wang J."/>
        </authorList>
    </citation>
    <scope>NUCLEOTIDE SEQUENCE</scope>
    <source>
        <strain evidence="3">cv. G1812</strain>
    </source>
</reference>
<dbReference type="EnsemblPlants" id="TuG1812G0100001652.01.T02">
    <property type="protein sequence ID" value="TuG1812G0100001652.01.T02.cds446743"/>
    <property type="gene ID" value="TuG1812G0100001652.01"/>
</dbReference>
<reference evidence="2" key="3">
    <citation type="submission" date="2022-06" db="UniProtKB">
        <authorList>
            <consortium name="EnsemblPlants"/>
        </authorList>
    </citation>
    <scope>IDENTIFICATION</scope>
</reference>
<keyword evidence="3" id="KW-1185">Reference proteome</keyword>
<dbReference type="EnsemblPlants" id="TuG1812G0100001652.01.T04">
    <property type="protein sequence ID" value="TuG1812G0100001652.01.T04.cds446743"/>
    <property type="gene ID" value="TuG1812G0100001652.01"/>
</dbReference>
<evidence type="ECO:0000313" key="2">
    <source>
        <dbReference type="EnsemblPlants" id="TuG1812G0100001652.01.T02.cds446743"/>
    </source>
</evidence>
<organism evidence="2 3">
    <name type="scientific">Triticum urartu</name>
    <name type="common">Red wild einkorn</name>
    <name type="synonym">Crithodium urartu</name>
    <dbReference type="NCBI Taxonomy" id="4572"/>
    <lineage>
        <taxon>Eukaryota</taxon>
        <taxon>Viridiplantae</taxon>
        <taxon>Streptophyta</taxon>
        <taxon>Embryophyta</taxon>
        <taxon>Tracheophyta</taxon>
        <taxon>Spermatophyta</taxon>
        <taxon>Magnoliopsida</taxon>
        <taxon>Liliopsida</taxon>
        <taxon>Poales</taxon>
        <taxon>Poaceae</taxon>
        <taxon>BOP clade</taxon>
        <taxon>Pooideae</taxon>
        <taxon>Triticodae</taxon>
        <taxon>Triticeae</taxon>
        <taxon>Triticinae</taxon>
        <taxon>Triticum</taxon>
    </lineage>
</organism>
<feature type="compositionally biased region" description="Pro residues" evidence="1">
    <location>
        <begin position="69"/>
        <end position="78"/>
    </location>
</feature>
<dbReference type="Gramene" id="TuG1812G0100001652.01.T03">
    <property type="protein sequence ID" value="TuG1812G0100001652.01.T03.cds446743"/>
    <property type="gene ID" value="TuG1812G0100001652.01"/>
</dbReference>
<accession>A0A8R7K105</accession>
<dbReference type="AlphaFoldDB" id="A0A8R7K105"/>
<protein>
    <submittedName>
        <fullName evidence="2">Uncharacterized protein</fullName>
    </submittedName>
</protein>
<feature type="region of interest" description="Disordered" evidence="1">
    <location>
        <begin position="69"/>
        <end position="91"/>
    </location>
</feature>
<dbReference type="Gramene" id="TuG1812G0100001652.01.T04">
    <property type="protein sequence ID" value="TuG1812G0100001652.01.T04.cds446743"/>
    <property type="gene ID" value="TuG1812G0100001652.01"/>
</dbReference>
<dbReference type="EnsemblPlants" id="TuG1812G0100001652.01.T03">
    <property type="protein sequence ID" value="TuG1812G0100001652.01.T03.cds446743"/>
    <property type="gene ID" value="TuG1812G0100001652.01"/>
</dbReference>